<dbReference type="InterPro" id="IPR011598">
    <property type="entry name" value="bHLH_dom"/>
</dbReference>
<dbReference type="SUPFAM" id="SSF47459">
    <property type="entry name" value="HLH, helix-loop-helix DNA-binding domain"/>
    <property type="match status" value="1"/>
</dbReference>
<sequence length="755" mass="83435">MLAERSDSMFQKALKSLCCDNGWSYAVFWRFDLRNSLLLTMEDAYYEEQMGGVIDNMLLQVHLLGNGVVGQAAFTKRHQWMFSDARCGAQNPVDCVKNQDIFQDDSEIHDQFSSGIKTIVLISVEPYGVVQFGSTQKIPERMEFVDQTKTLFREIENSDAFILPENMPSSSNSETSGLFASLISTGNSILGNLKPVHGDSSRNYMATTCSSKDLPQLSPFTSDSGWMNSSHLGNQLQSHKSSAWFPEPLVQCITYSDHSALPSPCISTWSSGQSTLTSIDRQLPAQTRLVGSQDVSPTNTNSLTSCRNEVHNFQDSTFTSVHSTRGLADLETRSTRASTFQDLFDVNHPSNSVQSSITNTFGSDGDEMFLNDSSIGNDFFDSLGADFQCVLAEDFFDDIRVPVVRGDQLDFSADTSECISGQHVSTMIAPHDTLFSKLGLEQFLGGIAGSSNSIASSSFEYELSSASKRKMGSCSASLPCFDGNMNSLHNVHNLEPRKEGIPKSEAGSWIGNGYSMACGTYVASQPKRTEKSSKVGKKRARPGSRPKPKDRQQIQDRIAELRKLIPNGVKMSIDSLLAQTVKHMLFLQSVTNHAEKIKHAEERKETETVMRDDSSSSGHNARRACEVGETMVDPVDVKDLSLPGQMLIQMLCEEKGFFLEIVDIIQGFGLTILKGVMEVRENKIWACFVVEAEGNRHVMKQEIYLSLHRLLYQKATSEINLTDHLANVLNGGTALLNNYHQPLVPLPISLAETLD</sequence>
<dbReference type="Proteomes" id="UP000241394">
    <property type="component" value="Chromosome LG25"/>
</dbReference>
<evidence type="ECO:0000259" key="6">
    <source>
        <dbReference type="PROSITE" id="PS50888"/>
    </source>
</evidence>
<dbReference type="PROSITE" id="PS50888">
    <property type="entry name" value="BHLH"/>
    <property type="match status" value="1"/>
</dbReference>
<reference evidence="7 8" key="1">
    <citation type="submission" date="2017-07" db="EMBL/GenBank/DDBJ databases">
        <title>An improved, manually edited Actinidia chinensis var. chinensis (kiwifruit) genome highlights the challenges associated with draft genomes and gene prediction in plants.</title>
        <authorList>
            <person name="Pilkington S."/>
            <person name="Crowhurst R."/>
            <person name="Hilario E."/>
            <person name="Nardozza S."/>
            <person name="Fraser L."/>
            <person name="Peng Y."/>
            <person name="Gunaseelan K."/>
            <person name="Simpson R."/>
            <person name="Tahir J."/>
            <person name="Deroles S."/>
            <person name="Templeton K."/>
            <person name="Luo Z."/>
            <person name="Davy M."/>
            <person name="Cheng C."/>
            <person name="Mcneilage M."/>
            <person name="Scaglione D."/>
            <person name="Liu Y."/>
            <person name="Zhang Q."/>
            <person name="Datson P."/>
            <person name="De Silva N."/>
            <person name="Gardiner S."/>
            <person name="Bassett H."/>
            <person name="Chagne D."/>
            <person name="Mccallum J."/>
            <person name="Dzierzon H."/>
            <person name="Deng C."/>
            <person name="Wang Y.-Y."/>
            <person name="Barron N."/>
            <person name="Manako K."/>
            <person name="Bowen J."/>
            <person name="Foster T."/>
            <person name="Erridge Z."/>
            <person name="Tiffin H."/>
            <person name="Waite C."/>
            <person name="Davies K."/>
            <person name="Grierson E."/>
            <person name="Laing W."/>
            <person name="Kirk R."/>
            <person name="Chen X."/>
            <person name="Wood M."/>
            <person name="Montefiori M."/>
            <person name="Brummell D."/>
            <person name="Schwinn K."/>
            <person name="Catanach A."/>
            <person name="Fullerton C."/>
            <person name="Li D."/>
            <person name="Meiyalaghan S."/>
            <person name="Nieuwenhuizen N."/>
            <person name="Read N."/>
            <person name="Prakash R."/>
            <person name="Hunter D."/>
            <person name="Zhang H."/>
            <person name="Mckenzie M."/>
            <person name="Knabel M."/>
            <person name="Harris A."/>
            <person name="Allan A."/>
            <person name="Chen A."/>
            <person name="Janssen B."/>
            <person name="Plunkett B."/>
            <person name="Dwamena C."/>
            <person name="Voogd C."/>
            <person name="Leif D."/>
            <person name="Lafferty D."/>
            <person name="Souleyre E."/>
            <person name="Varkonyi-Gasic E."/>
            <person name="Gambi F."/>
            <person name="Hanley J."/>
            <person name="Yao J.-L."/>
            <person name="Cheung J."/>
            <person name="David K."/>
            <person name="Warren B."/>
            <person name="Marsh K."/>
            <person name="Snowden K."/>
            <person name="Lin-Wang K."/>
            <person name="Brian L."/>
            <person name="Martinez-Sanchez M."/>
            <person name="Wang M."/>
            <person name="Ileperuma N."/>
            <person name="Macnee N."/>
            <person name="Campin R."/>
            <person name="Mcatee P."/>
            <person name="Drummond R."/>
            <person name="Espley R."/>
            <person name="Ireland H."/>
            <person name="Wu R."/>
            <person name="Atkinson R."/>
            <person name="Karunairetnam S."/>
            <person name="Bulley S."/>
            <person name="Chunkath S."/>
            <person name="Hanley Z."/>
            <person name="Storey R."/>
            <person name="Thrimawithana A."/>
            <person name="Thomson S."/>
            <person name="David C."/>
            <person name="Testolin R."/>
        </authorList>
    </citation>
    <scope>NUCLEOTIDE SEQUENCE [LARGE SCALE GENOMIC DNA]</scope>
    <source>
        <strain evidence="8">cv. Red5</strain>
        <tissue evidence="7">Young leaf</tissue>
    </source>
</reference>
<proteinExistence type="predicted"/>
<name>A0A2R6PHQ6_ACTCC</name>
<feature type="compositionally biased region" description="Basic and acidic residues" evidence="5">
    <location>
        <begin position="598"/>
        <end position="614"/>
    </location>
</feature>
<dbReference type="PANTHER" id="PTHR46196">
    <property type="entry name" value="TRANSCRIPTION FACTOR BHLH155-LIKE ISOFORM X1-RELATED"/>
    <property type="match status" value="1"/>
</dbReference>
<comment type="subcellular location">
    <subcellularLocation>
        <location evidence="1">Nucleus</location>
    </subcellularLocation>
</comment>
<comment type="caution">
    <text evidence="7">The sequence shown here is derived from an EMBL/GenBank/DDBJ whole genome shotgun (WGS) entry which is preliminary data.</text>
</comment>
<keyword evidence="2" id="KW-0805">Transcription regulation</keyword>
<dbReference type="InParanoid" id="A0A2R6PHQ6"/>
<dbReference type="AlphaFoldDB" id="A0A2R6PHQ6"/>
<keyword evidence="8" id="KW-1185">Reference proteome</keyword>
<gene>
    <name evidence="7" type="ORF">CEY00_Acc28756</name>
</gene>
<keyword evidence="3" id="KW-0804">Transcription</keyword>
<organism evidence="7 8">
    <name type="scientific">Actinidia chinensis var. chinensis</name>
    <name type="common">Chinese soft-hair kiwi</name>
    <dbReference type="NCBI Taxonomy" id="1590841"/>
    <lineage>
        <taxon>Eukaryota</taxon>
        <taxon>Viridiplantae</taxon>
        <taxon>Streptophyta</taxon>
        <taxon>Embryophyta</taxon>
        <taxon>Tracheophyta</taxon>
        <taxon>Spermatophyta</taxon>
        <taxon>Magnoliopsida</taxon>
        <taxon>eudicotyledons</taxon>
        <taxon>Gunneridae</taxon>
        <taxon>Pentapetalae</taxon>
        <taxon>asterids</taxon>
        <taxon>Ericales</taxon>
        <taxon>Actinidiaceae</taxon>
        <taxon>Actinidia</taxon>
    </lineage>
</organism>
<dbReference type="Pfam" id="PF14215">
    <property type="entry name" value="bHLH-MYC_N"/>
    <property type="match status" value="2"/>
</dbReference>
<dbReference type="PANTHER" id="PTHR46196:SF2">
    <property type="entry name" value="TRANSCRIPTION FACTOR BHLH157"/>
    <property type="match status" value="1"/>
</dbReference>
<reference evidence="8" key="2">
    <citation type="journal article" date="2018" name="BMC Genomics">
        <title>A manually annotated Actinidia chinensis var. chinensis (kiwifruit) genome highlights the challenges associated with draft genomes and gene prediction in plants.</title>
        <authorList>
            <person name="Pilkington S.M."/>
            <person name="Crowhurst R."/>
            <person name="Hilario E."/>
            <person name="Nardozza S."/>
            <person name="Fraser L."/>
            <person name="Peng Y."/>
            <person name="Gunaseelan K."/>
            <person name="Simpson R."/>
            <person name="Tahir J."/>
            <person name="Deroles S.C."/>
            <person name="Templeton K."/>
            <person name="Luo Z."/>
            <person name="Davy M."/>
            <person name="Cheng C."/>
            <person name="McNeilage M."/>
            <person name="Scaglione D."/>
            <person name="Liu Y."/>
            <person name="Zhang Q."/>
            <person name="Datson P."/>
            <person name="De Silva N."/>
            <person name="Gardiner S.E."/>
            <person name="Bassett H."/>
            <person name="Chagne D."/>
            <person name="McCallum J."/>
            <person name="Dzierzon H."/>
            <person name="Deng C."/>
            <person name="Wang Y.Y."/>
            <person name="Barron L."/>
            <person name="Manako K."/>
            <person name="Bowen J."/>
            <person name="Foster T.M."/>
            <person name="Erridge Z.A."/>
            <person name="Tiffin H."/>
            <person name="Waite C.N."/>
            <person name="Davies K.M."/>
            <person name="Grierson E.P."/>
            <person name="Laing W.A."/>
            <person name="Kirk R."/>
            <person name="Chen X."/>
            <person name="Wood M."/>
            <person name="Montefiori M."/>
            <person name="Brummell D.A."/>
            <person name="Schwinn K.E."/>
            <person name="Catanach A."/>
            <person name="Fullerton C."/>
            <person name="Li D."/>
            <person name="Meiyalaghan S."/>
            <person name="Nieuwenhuizen N."/>
            <person name="Read N."/>
            <person name="Prakash R."/>
            <person name="Hunter D."/>
            <person name="Zhang H."/>
            <person name="McKenzie M."/>
            <person name="Knabel M."/>
            <person name="Harris A."/>
            <person name="Allan A.C."/>
            <person name="Gleave A."/>
            <person name="Chen A."/>
            <person name="Janssen B.J."/>
            <person name="Plunkett B."/>
            <person name="Ampomah-Dwamena C."/>
            <person name="Voogd C."/>
            <person name="Leif D."/>
            <person name="Lafferty D."/>
            <person name="Souleyre E.J.F."/>
            <person name="Varkonyi-Gasic E."/>
            <person name="Gambi F."/>
            <person name="Hanley J."/>
            <person name="Yao J.L."/>
            <person name="Cheung J."/>
            <person name="David K.M."/>
            <person name="Warren B."/>
            <person name="Marsh K."/>
            <person name="Snowden K.C."/>
            <person name="Lin-Wang K."/>
            <person name="Brian L."/>
            <person name="Martinez-Sanchez M."/>
            <person name="Wang M."/>
            <person name="Ileperuma N."/>
            <person name="Macnee N."/>
            <person name="Campin R."/>
            <person name="McAtee P."/>
            <person name="Drummond R.S.M."/>
            <person name="Espley R.V."/>
            <person name="Ireland H.S."/>
            <person name="Wu R."/>
            <person name="Atkinson R.G."/>
            <person name="Karunairetnam S."/>
            <person name="Bulley S."/>
            <person name="Chunkath S."/>
            <person name="Hanley Z."/>
            <person name="Storey R."/>
            <person name="Thrimawithana A.H."/>
            <person name="Thomson S."/>
            <person name="David C."/>
            <person name="Testolin R."/>
            <person name="Huang H."/>
            <person name="Hellens R.P."/>
            <person name="Schaffer R.J."/>
        </authorList>
    </citation>
    <scope>NUCLEOTIDE SEQUENCE [LARGE SCALE GENOMIC DNA]</scope>
    <source>
        <strain evidence="8">cv. Red5</strain>
    </source>
</reference>
<evidence type="ECO:0000313" key="8">
    <source>
        <dbReference type="Proteomes" id="UP000241394"/>
    </source>
</evidence>
<evidence type="ECO:0000256" key="5">
    <source>
        <dbReference type="SAM" id="MobiDB-lite"/>
    </source>
</evidence>
<keyword evidence="4" id="KW-0539">Nucleus</keyword>
<dbReference type="Pfam" id="PF23176">
    <property type="entry name" value="bHLH_LHW"/>
    <property type="match status" value="1"/>
</dbReference>
<evidence type="ECO:0000256" key="2">
    <source>
        <dbReference type="ARBA" id="ARBA00023015"/>
    </source>
</evidence>
<dbReference type="Gramene" id="PSR91412">
    <property type="protein sequence ID" value="PSR91412"/>
    <property type="gene ID" value="CEY00_Acc28756"/>
</dbReference>
<protein>
    <submittedName>
        <fullName evidence="7">Transcription factor LHW like</fullName>
    </submittedName>
</protein>
<dbReference type="OMA" id="HQWILAD"/>
<feature type="domain" description="BHLH" evidence="6">
    <location>
        <begin position="538"/>
        <end position="587"/>
    </location>
</feature>
<feature type="region of interest" description="Disordered" evidence="5">
    <location>
        <begin position="598"/>
        <end position="620"/>
    </location>
</feature>
<evidence type="ECO:0000256" key="4">
    <source>
        <dbReference type="ARBA" id="ARBA00023242"/>
    </source>
</evidence>
<dbReference type="GO" id="GO:0005634">
    <property type="term" value="C:nucleus"/>
    <property type="evidence" value="ECO:0007669"/>
    <property type="project" value="UniProtKB-SubCell"/>
</dbReference>
<dbReference type="InterPro" id="IPR025610">
    <property type="entry name" value="MYC/MYB_N"/>
</dbReference>
<feature type="compositionally biased region" description="Basic residues" evidence="5">
    <location>
        <begin position="534"/>
        <end position="546"/>
    </location>
</feature>
<dbReference type="EMBL" id="NKQK01000025">
    <property type="protein sequence ID" value="PSR91412.1"/>
    <property type="molecule type" value="Genomic_DNA"/>
</dbReference>
<dbReference type="OrthoDB" id="1883654at2759"/>
<evidence type="ECO:0000313" key="7">
    <source>
        <dbReference type="EMBL" id="PSR91412.1"/>
    </source>
</evidence>
<evidence type="ECO:0000256" key="3">
    <source>
        <dbReference type="ARBA" id="ARBA00023163"/>
    </source>
</evidence>
<accession>A0A2R6PHQ6</accession>
<dbReference type="GO" id="GO:0046983">
    <property type="term" value="F:protein dimerization activity"/>
    <property type="evidence" value="ECO:0007669"/>
    <property type="project" value="InterPro"/>
</dbReference>
<dbReference type="InterPro" id="IPR043561">
    <property type="entry name" value="LHW-like"/>
</dbReference>
<dbReference type="GO" id="GO:0003700">
    <property type="term" value="F:DNA-binding transcription factor activity"/>
    <property type="evidence" value="ECO:0007669"/>
    <property type="project" value="InterPro"/>
</dbReference>
<feature type="region of interest" description="Disordered" evidence="5">
    <location>
        <begin position="523"/>
        <end position="553"/>
    </location>
</feature>
<dbReference type="STRING" id="1590841.A0A2R6PHQ6"/>
<dbReference type="InterPro" id="IPR036638">
    <property type="entry name" value="HLH_DNA-bd_sf"/>
</dbReference>
<evidence type="ECO:0000256" key="1">
    <source>
        <dbReference type="ARBA" id="ARBA00004123"/>
    </source>
</evidence>